<evidence type="ECO:0000256" key="4">
    <source>
        <dbReference type="ARBA" id="ARBA00022670"/>
    </source>
</evidence>
<dbReference type="AlphaFoldDB" id="A0AA37T5N5"/>
<dbReference type="InterPro" id="IPR000834">
    <property type="entry name" value="Peptidase_M14"/>
</dbReference>
<comment type="catalytic activity">
    <reaction evidence="10">
        <text>Releases a C-terminal residue, which may be hydrophobic or positively charged.</text>
        <dbReference type="EC" id="3.4.17.18"/>
    </reaction>
</comment>
<dbReference type="Pfam" id="PF00246">
    <property type="entry name" value="Peptidase_M14"/>
    <property type="match status" value="1"/>
</dbReference>
<accession>A0AA37T5N5</accession>
<evidence type="ECO:0000256" key="8">
    <source>
        <dbReference type="ARBA" id="ARBA00022833"/>
    </source>
</evidence>
<keyword evidence="6 14" id="KW-0732">Signal</keyword>
<comment type="cofactor">
    <cofactor evidence="1">
        <name>Zn(2+)</name>
        <dbReference type="ChEBI" id="CHEBI:29105"/>
    </cofactor>
</comment>
<name>A0AA37T5N5_9GAMM</name>
<evidence type="ECO:0000259" key="15">
    <source>
        <dbReference type="PROSITE" id="PS52035"/>
    </source>
</evidence>
<evidence type="ECO:0000256" key="7">
    <source>
        <dbReference type="ARBA" id="ARBA00022801"/>
    </source>
</evidence>
<evidence type="ECO:0000256" key="9">
    <source>
        <dbReference type="ARBA" id="ARBA00023049"/>
    </source>
</evidence>
<dbReference type="GO" id="GO:0004181">
    <property type="term" value="F:metallocarboxypeptidase activity"/>
    <property type="evidence" value="ECO:0007669"/>
    <property type="project" value="InterPro"/>
</dbReference>
<dbReference type="InterPro" id="IPR057247">
    <property type="entry name" value="CARBOXYPEPT_ZN_2"/>
</dbReference>
<dbReference type="PRINTS" id="PR00765">
    <property type="entry name" value="CRBOXYPTASEA"/>
</dbReference>
<evidence type="ECO:0000256" key="13">
    <source>
        <dbReference type="SAM" id="MobiDB-lite"/>
    </source>
</evidence>
<gene>
    <name evidence="16" type="ORF">GCM10007877_14520</name>
</gene>
<feature type="chain" id="PRO_5041310363" description="carboxypeptidase T" evidence="14">
    <location>
        <begin position="25"/>
        <end position="724"/>
    </location>
</feature>
<feature type="domain" description="Peptidase M14" evidence="15">
    <location>
        <begin position="137"/>
        <end position="448"/>
    </location>
</feature>
<sequence length="724" mass="79227">MKTKKILPYSVALAMSITASSLVAEPTELTKKAQLLANIEAELEVTNIYNAYFPDVHTARQAAKSFHNNIMETHYNKGYLVLELTEEEKEKLKPFGFTFTTASEFIKKRDAILTEIRTLARTASDDVSIASIPGYSCYETVEETYDEAEAIVRNNPSLAEWIDVGDSWEKTTNRGGYDIYVLKLTNQNIGGDKPKLFINSAIHAREYTTAPLNLAFANWLVDGYGTNADATWILDHHEVHLMLQANPDARKQAETGISWRKNANQNYCGSTSNRRGADLNRNFSFTWNITNGQGSSGSQCNDTYRGPSPGSEPETQAIERYARSLWPDSRGPNQNDAAPRTTSGIHIDIHSYSELVLWPWGSTRSQAPNGSDLQSLGRKFAFFNGYSPEQSIGLYATDGTSDAVSYGELGVAAYTFELGTAFFQRCSTYTNTILPDNLEALIYAAKVVRTPYITSSGPDITSLRLDADIVQAGTSVDLSIRTSDARFNNSNGREPTQDISAVEYYIDIPPWQSGAVANPLTSDDGSFNEVTEDASAVINTSGLSEGQHMIYVRAQDETGTWGTVSAEFLTISGDTPPPPPPPPPTDCIELEDVSPYSNTNTGSYVSDGCTIELSGNIWRATNETFTISEDTVLTFDFSANGTGEIHGIGLSQSNTASSNRTFNLIGSQNYGIDDFRYGGSGTETISIPVGEYFTGSGYRLILINDKDSGTENNETTISNVFLTD</sequence>
<evidence type="ECO:0000256" key="6">
    <source>
        <dbReference type="ARBA" id="ARBA00022729"/>
    </source>
</evidence>
<dbReference type="EMBL" id="BSPD01000034">
    <property type="protein sequence ID" value="GLS25738.1"/>
    <property type="molecule type" value="Genomic_DNA"/>
</dbReference>
<keyword evidence="8" id="KW-0862">Zinc</keyword>
<evidence type="ECO:0000256" key="14">
    <source>
        <dbReference type="SAM" id="SignalP"/>
    </source>
</evidence>
<dbReference type="PROSITE" id="PS52035">
    <property type="entry name" value="PEPTIDASE_M14"/>
    <property type="match status" value="1"/>
</dbReference>
<comment type="caution">
    <text evidence="16">The sequence shown here is derived from an EMBL/GenBank/DDBJ whole genome shotgun (WGS) entry which is preliminary data.</text>
</comment>
<evidence type="ECO:0000256" key="2">
    <source>
        <dbReference type="ARBA" id="ARBA00005988"/>
    </source>
</evidence>
<dbReference type="GO" id="GO:0005615">
    <property type="term" value="C:extracellular space"/>
    <property type="evidence" value="ECO:0007669"/>
    <property type="project" value="TreeGrafter"/>
</dbReference>
<dbReference type="EC" id="3.4.17.18" evidence="11"/>
<dbReference type="GO" id="GO:0008270">
    <property type="term" value="F:zinc ion binding"/>
    <property type="evidence" value="ECO:0007669"/>
    <property type="project" value="InterPro"/>
</dbReference>
<evidence type="ECO:0000256" key="11">
    <source>
        <dbReference type="ARBA" id="ARBA00066554"/>
    </source>
</evidence>
<dbReference type="RefSeq" id="WP_232595669.1">
    <property type="nucleotide sequence ID" value="NZ_BSPD01000034.1"/>
</dbReference>
<proteinExistence type="inferred from homology"/>
<keyword evidence="5" id="KW-0479">Metal-binding</keyword>
<keyword evidence="7" id="KW-0378">Hydrolase</keyword>
<evidence type="ECO:0000313" key="16">
    <source>
        <dbReference type="EMBL" id="GLS25738.1"/>
    </source>
</evidence>
<protein>
    <recommendedName>
        <fullName evidence="11">carboxypeptidase T</fullName>
        <ecNumber evidence="11">3.4.17.18</ecNumber>
    </recommendedName>
</protein>
<keyword evidence="3" id="KW-0121">Carboxypeptidase</keyword>
<dbReference type="SMART" id="SM00631">
    <property type="entry name" value="Zn_pept"/>
    <property type="match status" value="1"/>
</dbReference>
<comment type="similarity">
    <text evidence="2 12">Belongs to the peptidase M14 family.</text>
</comment>
<feature type="active site" description="Proton donor/acceptor" evidence="12">
    <location>
        <position position="417"/>
    </location>
</feature>
<dbReference type="Gene3D" id="3.40.630.10">
    <property type="entry name" value="Zn peptidases"/>
    <property type="match status" value="1"/>
</dbReference>
<evidence type="ECO:0000256" key="10">
    <source>
        <dbReference type="ARBA" id="ARBA00050859"/>
    </source>
</evidence>
<dbReference type="PANTHER" id="PTHR11705:SF119">
    <property type="entry name" value="OS02G0119300 PROTEIN"/>
    <property type="match status" value="1"/>
</dbReference>
<evidence type="ECO:0000256" key="5">
    <source>
        <dbReference type="ARBA" id="ARBA00022723"/>
    </source>
</evidence>
<dbReference type="PANTHER" id="PTHR11705">
    <property type="entry name" value="PROTEASE FAMILY M14 CARBOXYPEPTIDASE A,B"/>
    <property type="match status" value="1"/>
</dbReference>
<dbReference type="SUPFAM" id="SSF53187">
    <property type="entry name" value="Zn-dependent exopeptidases"/>
    <property type="match status" value="1"/>
</dbReference>
<keyword evidence="9" id="KW-0482">Metalloprotease</keyword>
<keyword evidence="17" id="KW-1185">Reference proteome</keyword>
<dbReference type="CDD" id="cd06226">
    <property type="entry name" value="M14_CPT_like"/>
    <property type="match status" value="1"/>
</dbReference>
<keyword evidence="4" id="KW-0645">Protease</keyword>
<evidence type="ECO:0000256" key="1">
    <source>
        <dbReference type="ARBA" id="ARBA00001947"/>
    </source>
</evidence>
<dbReference type="Proteomes" id="UP001156870">
    <property type="component" value="Unassembled WGS sequence"/>
</dbReference>
<dbReference type="GO" id="GO:0006508">
    <property type="term" value="P:proteolysis"/>
    <property type="evidence" value="ECO:0007669"/>
    <property type="project" value="UniProtKB-KW"/>
</dbReference>
<evidence type="ECO:0000256" key="12">
    <source>
        <dbReference type="PROSITE-ProRule" id="PRU01379"/>
    </source>
</evidence>
<reference evidence="16 17" key="1">
    <citation type="journal article" date="2014" name="Int. J. Syst. Evol. Microbiol.">
        <title>Complete genome sequence of Corynebacterium casei LMG S-19264T (=DSM 44701T), isolated from a smear-ripened cheese.</title>
        <authorList>
            <consortium name="US DOE Joint Genome Institute (JGI-PGF)"/>
            <person name="Walter F."/>
            <person name="Albersmeier A."/>
            <person name="Kalinowski J."/>
            <person name="Ruckert C."/>
        </authorList>
    </citation>
    <scope>NUCLEOTIDE SEQUENCE [LARGE SCALE GENOMIC DNA]</scope>
    <source>
        <strain evidence="16 17">NBRC 110095</strain>
    </source>
</reference>
<dbReference type="FunFam" id="3.40.630.10:FF:000084">
    <property type="entry name" value="Carboxypeptidase B2"/>
    <property type="match status" value="1"/>
</dbReference>
<evidence type="ECO:0000256" key="3">
    <source>
        <dbReference type="ARBA" id="ARBA00022645"/>
    </source>
</evidence>
<feature type="signal peptide" evidence="14">
    <location>
        <begin position="1"/>
        <end position="24"/>
    </location>
</feature>
<evidence type="ECO:0000313" key="17">
    <source>
        <dbReference type="Proteomes" id="UP001156870"/>
    </source>
</evidence>
<feature type="region of interest" description="Disordered" evidence="13">
    <location>
        <begin position="294"/>
        <end position="315"/>
    </location>
</feature>
<dbReference type="PROSITE" id="PS00133">
    <property type="entry name" value="CARBOXYPEPT_ZN_2"/>
    <property type="match status" value="1"/>
</dbReference>
<organism evidence="16 17">
    <name type="scientific">Marinibactrum halimedae</name>
    <dbReference type="NCBI Taxonomy" id="1444977"/>
    <lineage>
        <taxon>Bacteria</taxon>
        <taxon>Pseudomonadati</taxon>
        <taxon>Pseudomonadota</taxon>
        <taxon>Gammaproteobacteria</taxon>
        <taxon>Cellvibrionales</taxon>
        <taxon>Cellvibrionaceae</taxon>
        <taxon>Marinibactrum</taxon>
    </lineage>
</organism>